<evidence type="ECO:0000313" key="1">
    <source>
        <dbReference type="EMBL" id="BES88013.1"/>
    </source>
</evidence>
<accession>A0ABN7A7R6</accession>
<name>A0ABN7A7R6_9HEMI</name>
<reference evidence="1 2" key="1">
    <citation type="submission" date="2023-09" db="EMBL/GenBank/DDBJ databases">
        <title>Nesidiocoris tenuis whole genome shotgun sequence.</title>
        <authorList>
            <person name="Shibata T."/>
            <person name="Shimoda M."/>
            <person name="Kobayashi T."/>
            <person name="Uehara T."/>
        </authorList>
    </citation>
    <scope>NUCLEOTIDE SEQUENCE [LARGE SCALE GENOMIC DNA]</scope>
    <source>
        <strain evidence="1 2">Japan</strain>
    </source>
</reference>
<organism evidence="1 2">
    <name type="scientific">Nesidiocoris tenuis</name>
    <dbReference type="NCBI Taxonomy" id="355587"/>
    <lineage>
        <taxon>Eukaryota</taxon>
        <taxon>Metazoa</taxon>
        <taxon>Ecdysozoa</taxon>
        <taxon>Arthropoda</taxon>
        <taxon>Hexapoda</taxon>
        <taxon>Insecta</taxon>
        <taxon>Pterygota</taxon>
        <taxon>Neoptera</taxon>
        <taxon>Paraneoptera</taxon>
        <taxon>Hemiptera</taxon>
        <taxon>Heteroptera</taxon>
        <taxon>Panheteroptera</taxon>
        <taxon>Cimicomorpha</taxon>
        <taxon>Miridae</taxon>
        <taxon>Dicyphina</taxon>
        <taxon>Nesidiocoris</taxon>
    </lineage>
</organism>
<evidence type="ECO:0000313" key="2">
    <source>
        <dbReference type="Proteomes" id="UP001307889"/>
    </source>
</evidence>
<sequence length="97" mass="10848">MHWNQVNCADLSSKRLFPKCSDEFTDGKIRRASSTLSAIDLVTDPKNLAISDRFGPVLSWVASVHSGSLAFYELQWLLLLVPSPPYPSKDPSREDRA</sequence>
<gene>
    <name evidence="1" type="ORF">NTJ_00820</name>
</gene>
<proteinExistence type="predicted"/>
<dbReference type="Proteomes" id="UP001307889">
    <property type="component" value="Chromosome 1"/>
</dbReference>
<protein>
    <submittedName>
        <fullName evidence="1">Uncharacterized protein</fullName>
    </submittedName>
</protein>
<keyword evidence="2" id="KW-1185">Reference proteome</keyword>
<dbReference type="EMBL" id="AP028909">
    <property type="protein sequence ID" value="BES88013.1"/>
    <property type="molecule type" value="Genomic_DNA"/>
</dbReference>